<evidence type="ECO:0000313" key="2">
    <source>
        <dbReference type="Proteomes" id="UP000494106"/>
    </source>
</evidence>
<organism evidence="1 2">
    <name type="scientific">Arctia plantaginis</name>
    <name type="common">Wood tiger moth</name>
    <name type="synonym">Phalaena plantaginis</name>
    <dbReference type="NCBI Taxonomy" id="874455"/>
    <lineage>
        <taxon>Eukaryota</taxon>
        <taxon>Metazoa</taxon>
        <taxon>Ecdysozoa</taxon>
        <taxon>Arthropoda</taxon>
        <taxon>Hexapoda</taxon>
        <taxon>Insecta</taxon>
        <taxon>Pterygota</taxon>
        <taxon>Neoptera</taxon>
        <taxon>Endopterygota</taxon>
        <taxon>Lepidoptera</taxon>
        <taxon>Glossata</taxon>
        <taxon>Ditrysia</taxon>
        <taxon>Noctuoidea</taxon>
        <taxon>Erebidae</taxon>
        <taxon>Arctiinae</taxon>
        <taxon>Arctia</taxon>
    </lineage>
</organism>
<name>A0A8S1AP61_ARCPL</name>
<sequence length="236" mass="27305">MLLIVIPSKLKVQLKDYKPMTVVFRTAISAKVLYQRTSVTSNYNGQTVMWKIIVLTSLIIDVQPNLQKFLGKWIPVMVYPNVVYIPMCTKYSVYEDFDGQKICQCTCADNKNTTLVIMSLEENINYDRQEVDRRSFPLVEVSESTDIMPALNVSCICGQERFRTRLVAKSINGEYFTLYELKNVSYYTKKEENTAYIMAKKIESSYAIRNIAKRLNDLKDRRGGIMCSKEIAENQY</sequence>
<comment type="caution">
    <text evidence="1">The sequence shown here is derived from an EMBL/GenBank/DDBJ whole genome shotgun (WGS) entry which is preliminary data.</text>
</comment>
<dbReference type="AlphaFoldDB" id="A0A8S1AP61"/>
<protein>
    <submittedName>
        <fullName evidence="1">Uncharacterized protein</fullName>
    </submittedName>
</protein>
<dbReference type="OrthoDB" id="6862030at2759"/>
<gene>
    <name evidence="1" type="ORF">APLA_LOCUS11158</name>
</gene>
<reference evidence="1 2" key="1">
    <citation type="submission" date="2020-04" db="EMBL/GenBank/DDBJ databases">
        <authorList>
            <person name="Wallbank WR R."/>
            <person name="Pardo Diaz C."/>
            <person name="Kozak K."/>
            <person name="Martin S."/>
            <person name="Jiggins C."/>
            <person name="Moest M."/>
            <person name="Warren A I."/>
            <person name="Byers J.R.P. K."/>
            <person name="Montejo-Kovacevich G."/>
            <person name="Yen C E."/>
        </authorList>
    </citation>
    <scope>NUCLEOTIDE SEQUENCE [LARGE SCALE GENOMIC DNA]</scope>
</reference>
<dbReference type="EMBL" id="CADEBC010000530">
    <property type="protein sequence ID" value="CAB3247046.1"/>
    <property type="molecule type" value="Genomic_DNA"/>
</dbReference>
<dbReference type="Proteomes" id="UP000494106">
    <property type="component" value="Unassembled WGS sequence"/>
</dbReference>
<proteinExistence type="predicted"/>
<evidence type="ECO:0000313" key="1">
    <source>
        <dbReference type="EMBL" id="CAB3247046.1"/>
    </source>
</evidence>
<accession>A0A8S1AP61</accession>
<keyword evidence="2" id="KW-1185">Reference proteome</keyword>